<dbReference type="PROSITE" id="PS50923">
    <property type="entry name" value="SUSHI"/>
    <property type="match status" value="3"/>
</dbReference>
<feature type="domain" description="Sushi" evidence="10">
    <location>
        <begin position="17"/>
        <end position="77"/>
    </location>
</feature>
<evidence type="ECO:0000256" key="1">
    <source>
        <dbReference type="ARBA" id="ARBA00022536"/>
    </source>
</evidence>
<dbReference type="Gene3D" id="2.60.120.260">
    <property type="entry name" value="Galactose-binding domain-like"/>
    <property type="match status" value="1"/>
</dbReference>
<dbReference type="Pfam" id="PF00084">
    <property type="entry name" value="Sushi"/>
    <property type="match status" value="3"/>
</dbReference>
<dbReference type="PROSITE" id="PS50026">
    <property type="entry name" value="EGF_3"/>
    <property type="match status" value="1"/>
</dbReference>
<dbReference type="PANTHER" id="PTHR19325:SF560">
    <property type="entry name" value="SUSHI, VON WILLEBRAND FACTOR TYPE A, EGF AND PENTRAXIN DOMAIN-CONTAINING PROTEIN 1"/>
    <property type="match status" value="1"/>
</dbReference>
<gene>
    <name evidence="11" type="ORF">X975_03656</name>
</gene>
<evidence type="ECO:0000256" key="3">
    <source>
        <dbReference type="ARBA" id="ARBA00022737"/>
    </source>
</evidence>
<feature type="disulfide bond" evidence="7">
    <location>
        <begin position="109"/>
        <end position="136"/>
    </location>
</feature>
<dbReference type="EMBL" id="KK112599">
    <property type="protein sequence ID" value="KFM58064.1"/>
    <property type="molecule type" value="Genomic_DNA"/>
</dbReference>
<dbReference type="OrthoDB" id="430340at2759"/>
<dbReference type="PANTHER" id="PTHR19325">
    <property type="entry name" value="COMPLEMENT COMPONENT-RELATED SUSHI DOMAIN-CONTAINING"/>
    <property type="match status" value="1"/>
</dbReference>
<dbReference type="SUPFAM" id="SSF57535">
    <property type="entry name" value="Complement control module/SCR domain"/>
    <property type="match status" value="3"/>
</dbReference>
<dbReference type="InterPro" id="IPR001881">
    <property type="entry name" value="EGF-like_Ca-bd_dom"/>
</dbReference>
<dbReference type="PROSITE" id="PS00010">
    <property type="entry name" value="ASX_HYDROXYL"/>
    <property type="match status" value="1"/>
</dbReference>
<dbReference type="InterPro" id="IPR018097">
    <property type="entry name" value="EGF_Ca-bd_CS"/>
</dbReference>
<dbReference type="SUPFAM" id="SSF57196">
    <property type="entry name" value="EGF/Laminin"/>
    <property type="match status" value="1"/>
</dbReference>
<organism evidence="11 12">
    <name type="scientific">Stegodyphus mimosarum</name>
    <name type="common">African social velvet spider</name>
    <dbReference type="NCBI Taxonomy" id="407821"/>
    <lineage>
        <taxon>Eukaryota</taxon>
        <taxon>Metazoa</taxon>
        <taxon>Ecdysozoa</taxon>
        <taxon>Arthropoda</taxon>
        <taxon>Chelicerata</taxon>
        <taxon>Arachnida</taxon>
        <taxon>Araneae</taxon>
        <taxon>Araneomorphae</taxon>
        <taxon>Entelegynae</taxon>
        <taxon>Eresoidea</taxon>
        <taxon>Eresidae</taxon>
        <taxon>Stegodyphus</taxon>
    </lineage>
</organism>
<dbReference type="InterPro" id="IPR035976">
    <property type="entry name" value="Sushi/SCR/CCP_sf"/>
</dbReference>
<proteinExistence type="predicted"/>
<accession>A0A087SYX5</accession>
<dbReference type="STRING" id="407821.A0A087SYX5"/>
<dbReference type="Proteomes" id="UP000054359">
    <property type="component" value="Unassembled WGS sequence"/>
</dbReference>
<dbReference type="InterPro" id="IPR000742">
    <property type="entry name" value="EGF"/>
</dbReference>
<dbReference type="GO" id="GO:0005509">
    <property type="term" value="F:calcium ion binding"/>
    <property type="evidence" value="ECO:0007669"/>
    <property type="project" value="InterPro"/>
</dbReference>
<dbReference type="Gene3D" id="2.10.25.10">
    <property type="entry name" value="Laminin"/>
    <property type="match status" value="1"/>
</dbReference>
<dbReference type="InterPro" id="IPR049883">
    <property type="entry name" value="NOTCH1_EGF-like"/>
</dbReference>
<feature type="domain" description="Sushi" evidence="10">
    <location>
        <begin position="78"/>
        <end position="138"/>
    </location>
</feature>
<evidence type="ECO:0000256" key="2">
    <source>
        <dbReference type="ARBA" id="ARBA00022659"/>
    </source>
</evidence>
<evidence type="ECO:0000259" key="10">
    <source>
        <dbReference type="PROSITE" id="PS50923"/>
    </source>
</evidence>
<dbReference type="PROSITE" id="PS01187">
    <property type="entry name" value="EGF_CA"/>
    <property type="match status" value="1"/>
</dbReference>
<feature type="domain" description="EGF-like" evidence="9">
    <location>
        <begin position="197"/>
        <end position="235"/>
    </location>
</feature>
<dbReference type="SMART" id="SM00032">
    <property type="entry name" value="CCP"/>
    <property type="match status" value="3"/>
</dbReference>
<evidence type="ECO:0000259" key="8">
    <source>
        <dbReference type="PROSITE" id="PS50022"/>
    </source>
</evidence>
<feature type="non-terminal residue" evidence="11">
    <location>
        <position position="337"/>
    </location>
</feature>
<dbReference type="InterPro" id="IPR000421">
    <property type="entry name" value="FA58C"/>
</dbReference>
<feature type="disulfide bond" evidence="7">
    <location>
        <begin position="80"/>
        <end position="123"/>
    </location>
</feature>
<dbReference type="CDD" id="cd00033">
    <property type="entry name" value="CCP"/>
    <property type="match status" value="3"/>
</dbReference>
<dbReference type="SMART" id="SM00179">
    <property type="entry name" value="EGF_CA"/>
    <property type="match status" value="1"/>
</dbReference>
<sequence>MQSGQWSLPHIPRCQERYCGPVPQIDNGFAVAATNVTYRGVATYQCYAGFAFPSGLPTEAIRCSEDGRWEKLPVCLASSCPPLTETPHATQAVLNGGGRSYGTVIRFECEPGYFRIGAPVILCMSDGQWSTPPPQCERAQCPILPEIENGFIVEPQKNFLFGDVAKIQCHRGYRLEGSPVITCGPDQNFTNVPSCIDVNECSASTCDAASTVCTNTAGGFFCKCKEGFEPNFDCRPVGDLGLSSGIIPDTNIKVSGVEAGYGKNMVRLDSGIGWCGNVPRPGHNWVQIDLRAPTVIRGFRIQSVIRSDGSMAYPISLRIHFTDDLTDAFRVYSDSSG</sequence>
<dbReference type="InterPro" id="IPR000436">
    <property type="entry name" value="Sushi_SCR_CCP_dom"/>
</dbReference>
<keyword evidence="12" id="KW-1185">Reference proteome</keyword>
<keyword evidence="4 7" id="KW-1015">Disulfide bond</keyword>
<feature type="domain" description="F5/8 type C" evidence="8">
    <location>
        <begin position="234"/>
        <end position="337"/>
    </location>
</feature>
<keyword evidence="1 6" id="KW-0245">EGF-like domain</keyword>
<dbReference type="PROSITE" id="PS50022">
    <property type="entry name" value="FA58C_3"/>
    <property type="match status" value="1"/>
</dbReference>
<dbReference type="PROSITE" id="PS01186">
    <property type="entry name" value="EGF_2"/>
    <property type="match status" value="1"/>
</dbReference>
<dbReference type="SUPFAM" id="SSF49785">
    <property type="entry name" value="Galactose-binding domain-like"/>
    <property type="match status" value="1"/>
</dbReference>
<dbReference type="InterPro" id="IPR008979">
    <property type="entry name" value="Galactose-bd-like_sf"/>
</dbReference>
<evidence type="ECO:0000256" key="5">
    <source>
        <dbReference type="ARBA" id="ARBA00023180"/>
    </source>
</evidence>
<dbReference type="Gene3D" id="2.10.70.10">
    <property type="entry name" value="Complement Module, domain 1"/>
    <property type="match status" value="3"/>
</dbReference>
<protein>
    <submittedName>
        <fullName evidence="11">Beta-2-glycoprotein 1</fullName>
    </submittedName>
</protein>
<dbReference type="CDD" id="cd00054">
    <property type="entry name" value="EGF_CA"/>
    <property type="match status" value="1"/>
</dbReference>
<reference evidence="11 12" key="1">
    <citation type="submission" date="2013-11" db="EMBL/GenBank/DDBJ databases">
        <title>Genome sequencing of Stegodyphus mimosarum.</title>
        <authorList>
            <person name="Bechsgaard J."/>
        </authorList>
    </citation>
    <scope>NUCLEOTIDE SEQUENCE [LARGE SCALE GENOMIC DNA]</scope>
</reference>
<keyword evidence="3" id="KW-0677">Repeat</keyword>
<dbReference type="AlphaFoldDB" id="A0A087SYX5"/>
<dbReference type="InterPro" id="IPR000152">
    <property type="entry name" value="EGF-type_Asp/Asn_hydroxyl_site"/>
</dbReference>
<dbReference type="Pfam" id="PF07645">
    <property type="entry name" value="EGF_CA"/>
    <property type="match status" value="1"/>
</dbReference>
<evidence type="ECO:0000259" key="9">
    <source>
        <dbReference type="PROSITE" id="PS50026"/>
    </source>
</evidence>
<dbReference type="InterPro" id="IPR050350">
    <property type="entry name" value="Compl-Cell_Adhes-Reg"/>
</dbReference>
<evidence type="ECO:0000313" key="11">
    <source>
        <dbReference type="EMBL" id="KFM58064.1"/>
    </source>
</evidence>
<name>A0A087SYX5_STEMI</name>
<keyword evidence="5" id="KW-0325">Glycoprotein</keyword>
<keyword evidence="2 7" id="KW-0768">Sushi</keyword>
<feature type="domain" description="Sushi" evidence="10">
    <location>
        <begin position="139"/>
        <end position="197"/>
    </location>
</feature>
<evidence type="ECO:0000256" key="6">
    <source>
        <dbReference type="PROSITE-ProRule" id="PRU00076"/>
    </source>
</evidence>
<comment type="caution">
    <text evidence="6">Lacks conserved residue(s) required for the propagation of feature annotation.</text>
</comment>
<evidence type="ECO:0000256" key="4">
    <source>
        <dbReference type="ARBA" id="ARBA00023157"/>
    </source>
</evidence>
<evidence type="ECO:0000313" key="12">
    <source>
        <dbReference type="Proteomes" id="UP000054359"/>
    </source>
</evidence>
<evidence type="ECO:0000256" key="7">
    <source>
        <dbReference type="PROSITE-ProRule" id="PRU00302"/>
    </source>
</evidence>